<accession>A0A5M9K923</accession>
<comment type="caution">
    <text evidence="1">The sequence shown here is derived from an EMBL/GenBank/DDBJ whole genome shotgun (WGS) entry which is preliminary data.</text>
</comment>
<organism evidence="1 2">
    <name type="scientific">Monilinia fructicola</name>
    <name type="common">Brown rot fungus</name>
    <name type="synonym">Ciboria fructicola</name>
    <dbReference type="NCBI Taxonomy" id="38448"/>
    <lineage>
        <taxon>Eukaryota</taxon>
        <taxon>Fungi</taxon>
        <taxon>Dikarya</taxon>
        <taxon>Ascomycota</taxon>
        <taxon>Pezizomycotina</taxon>
        <taxon>Leotiomycetes</taxon>
        <taxon>Helotiales</taxon>
        <taxon>Sclerotiniaceae</taxon>
        <taxon>Monilinia</taxon>
    </lineage>
</organism>
<dbReference type="AlphaFoldDB" id="A0A5M9K923"/>
<evidence type="ECO:0000313" key="1">
    <source>
        <dbReference type="EMBL" id="KAA8575375.1"/>
    </source>
</evidence>
<keyword evidence="2" id="KW-1185">Reference proteome</keyword>
<sequence length="71" mass="8725">MECRHVTKTLESLFLLNTMDLPEVSNCVRLELLWKFESISGIYFMYYRRVLVIQPRSNIWTPLRFFQYFKL</sequence>
<evidence type="ECO:0000313" key="2">
    <source>
        <dbReference type="Proteomes" id="UP000322873"/>
    </source>
</evidence>
<protein>
    <submittedName>
        <fullName evidence="1">Uncharacterized protein</fullName>
    </submittedName>
</protein>
<gene>
    <name evidence="1" type="ORF">EYC84_004546</name>
</gene>
<dbReference type="EMBL" id="VICG01000002">
    <property type="protein sequence ID" value="KAA8575375.1"/>
    <property type="molecule type" value="Genomic_DNA"/>
</dbReference>
<dbReference type="Proteomes" id="UP000322873">
    <property type="component" value="Unassembled WGS sequence"/>
</dbReference>
<reference evidence="1 2" key="1">
    <citation type="submission" date="2019-06" db="EMBL/GenBank/DDBJ databases">
        <title>Genome Sequence of the Brown Rot Fungal Pathogen Monilinia fructicola.</title>
        <authorList>
            <person name="De Miccolis Angelini R.M."/>
            <person name="Landi L."/>
            <person name="Abate D."/>
            <person name="Pollastro S."/>
            <person name="Romanazzi G."/>
            <person name="Faretra F."/>
        </authorList>
    </citation>
    <scope>NUCLEOTIDE SEQUENCE [LARGE SCALE GENOMIC DNA]</scope>
    <source>
        <strain evidence="1 2">Mfrc123</strain>
    </source>
</reference>
<name>A0A5M9K923_MONFR</name>
<proteinExistence type="predicted"/>